<dbReference type="PANTHER" id="PTHR45902">
    <property type="entry name" value="LATROPHILIN RECEPTOR-LIKE PROTEIN A"/>
    <property type="match status" value="1"/>
</dbReference>
<dbReference type="PANTHER" id="PTHR45902:SF1">
    <property type="entry name" value="LATROPHILIN RECEPTOR-LIKE PROTEIN A"/>
    <property type="match status" value="1"/>
</dbReference>
<feature type="signal peptide" evidence="1">
    <location>
        <begin position="1"/>
        <end position="24"/>
    </location>
</feature>
<gene>
    <name evidence="2" type="ORF">BSL78_11678</name>
</gene>
<sequence length="555" mass="62854">MVKHLVKTIAGVLTLTLLLATAHARNITVESCYLYSYSCQRLLCTDIPRQEVCSCHQGCQLFNDCCHDVEAYYERCFTTTYERSETNTHLVQFDCIEDELSLNQYWMVATCPSDWTGVDNCSGLDTVGRLDNGLEAIPVFSTTTGVTFKNVYCAICNSELLDDLQTWSLHGDCLWSIQQNRSRSETIEVLTESCLNTRLAPPKDQWMSNNYFVPCLSPYIENMISSCPDTYIESTVANESIINLCNDAFAPLTVNNITFRNNYCTVCYFLASEDEISLSTCVRSTFLSYGGRLPISRFNIFAPLSLSFNLNSNDDECDIDEVFDELKKECAFVGCPKDYEPVSNNCAYKKQTAQIKCEQVEVEIMANVSMSEAEVCNTTNHDPEVSHLLTCIEQHLGINVNQLEGVSDYSECIDASRSKVIYFTGQTQSAKFLEDLLAPLPIGEVEEIQSSDECRNVNEIQMTSQCGRFDQETCFSNWYKDLDIVIQKQEDGENFNVTLLNDQQWQDIVVHVANIKLKYNIQVLSGVEVSTRRWYQFSSSDSFPCGLRRVGRLSL</sequence>
<accession>A0A2G8KTV4</accession>
<dbReference type="OrthoDB" id="6134459at2759"/>
<proteinExistence type="predicted"/>
<evidence type="ECO:0000313" key="2">
    <source>
        <dbReference type="EMBL" id="PIK51439.1"/>
    </source>
</evidence>
<keyword evidence="1" id="KW-0732">Signal</keyword>
<evidence type="ECO:0008006" key="4">
    <source>
        <dbReference type="Google" id="ProtNLM"/>
    </source>
</evidence>
<dbReference type="EMBL" id="MRZV01000373">
    <property type="protein sequence ID" value="PIK51439.1"/>
    <property type="molecule type" value="Genomic_DNA"/>
</dbReference>
<protein>
    <recommendedName>
        <fullName evidence="4">SMB domain-containing protein</fullName>
    </recommendedName>
</protein>
<evidence type="ECO:0000313" key="3">
    <source>
        <dbReference type="Proteomes" id="UP000230750"/>
    </source>
</evidence>
<evidence type="ECO:0000256" key="1">
    <source>
        <dbReference type="SAM" id="SignalP"/>
    </source>
</evidence>
<dbReference type="AlphaFoldDB" id="A0A2G8KTV4"/>
<comment type="caution">
    <text evidence="2">The sequence shown here is derived from an EMBL/GenBank/DDBJ whole genome shotgun (WGS) entry which is preliminary data.</text>
</comment>
<keyword evidence="3" id="KW-1185">Reference proteome</keyword>
<feature type="chain" id="PRO_5013916644" description="SMB domain-containing protein" evidence="1">
    <location>
        <begin position="25"/>
        <end position="555"/>
    </location>
</feature>
<reference evidence="2 3" key="1">
    <citation type="journal article" date="2017" name="PLoS Biol.">
        <title>The sea cucumber genome provides insights into morphological evolution and visceral regeneration.</title>
        <authorList>
            <person name="Zhang X."/>
            <person name="Sun L."/>
            <person name="Yuan J."/>
            <person name="Sun Y."/>
            <person name="Gao Y."/>
            <person name="Zhang L."/>
            <person name="Li S."/>
            <person name="Dai H."/>
            <person name="Hamel J.F."/>
            <person name="Liu C."/>
            <person name="Yu Y."/>
            <person name="Liu S."/>
            <person name="Lin W."/>
            <person name="Guo K."/>
            <person name="Jin S."/>
            <person name="Xu P."/>
            <person name="Storey K.B."/>
            <person name="Huan P."/>
            <person name="Zhang T."/>
            <person name="Zhou Y."/>
            <person name="Zhang J."/>
            <person name="Lin C."/>
            <person name="Li X."/>
            <person name="Xing L."/>
            <person name="Huo D."/>
            <person name="Sun M."/>
            <person name="Wang L."/>
            <person name="Mercier A."/>
            <person name="Li F."/>
            <person name="Yang H."/>
            <person name="Xiang J."/>
        </authorList>
    </citation>
    <scope>NUCLEOTIDE SEQUENCE [LARGE SCALE GENOMIC DNA]</scope>
    <source>
        <strain evidence="2">Shaxun</strain>
        <tissue evidence="2">Muscle</tissue>
    </source>
</reference>
<dbReference type="Proteomes" id="UP000230750">
    <property type="component" value="Unassembled WGS sequence"/>
</dbReference>
<organism evidence="2 3">
    <name type="scientific">Stichopus japonicus</name>
    <name type="common">Sea cucumber</name>
    <dbReference type="NCBI Taxonomy" id="307972"/>
    <lineage>
        <taxon>Eukaryota</taxon>
        <taxon>Metazoa</taxon>
        <taxon>Echinodermata</taxon>
        <taxon>Eleutherozoa</taxon>
        <taxon>Echinozoa</taxon>
        <taxon>Holothuroidea</taxon>
        <taxon>Aspidochirotacea</taxon>
        <taxon>Aspidochirotida</taxon>
        <taxon>Stichopodidae</taxon>
        <taxon>Apostichopus</taxon>
    </lineage>
</organism>
<name>A0A2G8KTV4_STIJA</name>
<dbReference type="InterPro" id="IPR053231">
    <property type="entry name" value="GPCR_LN-TM7"/>
</dbReference>